<proteinExistence type="predicted"/>
<gene>
    <name evidence="1" type="ORF">I8531_003328</name>
</gene>
<organism evidence="1 2">
    <name type="scientific">Kluyvera intermedia</name>
    <name type="common">Enterobacter intermedius</name>
    <dbReference type="NCBI Taxonomy" id="61648"/>
    <lineage>
        <taxon>Bacteria</taxon>
        <taxon>Pseudomonadati</taxon>
        <taxon>Pseudomonadota</taxon>
        <taxon>Gammaproteobacteria</taxon>
        <taxon>Enterobacterales</taxon>
        <taxon>Enterobacteriaceae</taxon>
        <taxon>Kluyvera</taxon>
    </lineage>
</organism>
<dbReference type="InterPro" id="IPR009862">
    <property type="entry name" value="DUF1419"/>
</dbReference>
<comment type="caution">
    <text evidence="1">The sequence shown here is derived from an EMBL/GenBank/DDBJ whole genome shotgun (WGS) entry which is preliminary data.</text>
</comment>
<protein>
    <submittedName>
        <fullName evidence="1">DUF1419 domain-containing protein</fullName>
    </submittedName>
</protein>
<evidence type="ECO:0000313" key="1">
    <source>
        <dbReference type="EMBL" id="HAT3583001.1"/>
    </source>
</evidence>
<dbReference type="Proteomes" id="UP000867740">
    <property type="component" value="Unassembled WGS sequence"/>
</dbReference>
<reference evidence="1" key="2">
    <citation type="submission" date="2020-10" db="EMBL/GenBank/DDBJ databases">
        <authorList>
            <consortium name="NCBI Pathogen Detection Project"/>
        </authorList>
    </citation>
    <scope>NUCLEOTIDE SEQUENCE</scope>
    <source>
        <strain evidence="1">CAVp300</strain>
    </source>
</reference>
<dbReference type="RefSeq" id="WP_109267836.1">
    <property type="nucleotide sequence ID" value="NZ_CABMNU010000003.1"/>
</dbReference>
<name>A0A9P3WHC7_KLUIN</name>
<sequence length="154" mass="17686">MSVTEILNTPSMAFYVPSCNTVYAWARQQDGEWVTEYGAKTLNAVRRIYPDTELLSFSEVKEAQNLGYRRPWVEISEARYIDQLEVLPPLDWCRGFGGESFKSREFTGGDVTAIFVSVEGRFFECHDLHTLKHKALIEDVITRFCPEKQLNSGH</sequence>
<dbReference type="Pfam" id="PF07215">
    <property type="entry name" value="DUF1419"/>
    <property type="match status" value="1"/>
</dbReference>
<accession>A0A9P3WHC7</accession>
<reference evidence="1" key="1">
    <citation type="journal article" date="2018" name="Genome Biol.">
        <title>SKESA: strategic k-mer extension for scrupulous assemblies.</title>
        <authorList>
            <person name="Souvorov A."/>
            <person name="Agarwala R."/>
            <person name="Lipman D.J."/>
        </authorList>
    </citation>
    <scope>NUCLEOTIDE SEQUENCE</scope>
    <source>
        <strain evidence="1">CAVp300</strain>
    </source>
</reference>
<dbReference type="AlphaFoldDB" id="A0A9P3WHC7"/>
<dbReference type="EMBL" id="DACSUM010000028">
    <property type="protein sequence ID" value="HAT3583001.1"/>
    <property type="molecule type" value="Genomic_DNA"/>
</dbReference>
<evidence type="ECO:0000313" key="2">
    <source>
        <dbReference type="Proteomes" id="UP000867740"/>
    </source>
</evidence>